<dbReference type="PROSITE" id="PS50178">
    <property type="entry name" value="ZF_FYVE"/>
    <property type="match status" value="1"/>
</dbReference>
<dbReference type="Proteomes" id="UP000007151">
    <property type="component" value="Unassembled WGS sequence"/>
</dbReference>
<dbReference type="GO" id="GO:0005813">
    <property type="term" value="C:centrosome"/>
    <property type="evidence" value="ECO:0007669"/>
    <property type="project" value="TreeGrafter"/>
</dbReference>
<dbReference type="FunCoup" id="A0A212FKX2">
    <property type="interactions" value="32"/>
</dbReference>
<name>A0A212FKX2_DANPL</name>
<protein>
    <submittedName>
        <fullName evidence="1">Zinc finger FYVE domain-containing protein 19 isoform 2</fullName>
    </submittedName>
</protein>
<reference evidence="1 2" key="1">
    <citation type="journal article" date="2011" name="Cell">
        <title>The monarch butterfly genome yields insights into long-distance migration.</title>
        <authorList>
            <person name="Zhan S."/>
            <person name="Merlin C."/>
            <person name="Boore J.L."/>
            <person name="Reppert S.M."/>
        </authorList>
    </citation>
    <scope>NUCLEOTIDE SEQUENCE [LARGE SCALE GENOMIC DNA]</scope>
    <source>
        <strain evidence="1">F-2</strain>
    </source>
</reference>
<dbReference type="Pfam" id="PF01363">
    <property type="entry name" value="FYVE"/>
    <property type="match status" value="1"/>
</dbReference>
<dbReference type="InterPro" id="IPR011011">
    <property type="entry name" value="Znf_FYVE_PHD"/>
</dbReference>
<dbReference type="AlphaFoldDB" id="A0A212FKX2"/>
<dbReference type="GO" id="GO:0044878">
    <property type="term" value="P:mitotic cytokinesis checkpoint signaling"/>
    <property type="evidence" value="ECO:0007669"/>
    <property type="project" value="TreeGrafter"/>
</dbReference>
<dbReference type="Gene3D" id="3.30.40.10">
    <property type="entry name" value="Zinc/RING finger domain, C3HC4 (zinc finger)"/>
    <property type="match status" value="1"/>
</dbReference>
<dbReference type="InterPro" id="IPR013083">
    <property type="entry name" value="Znf_RING/FYVE/PHD"/>
</dbReference>
<dbReference type="eggNOG" id="KOG1818">
    <property type="taxonomic scope" value="Eukaryota"/>
</dbReference>
<organism evidence="1 2">
    <name type="scientific">Danaus plexippus plexippus</name>
    <dbReference type="NCBI Taxonomy" id="278856"/>
    <lineage>
        <taxon>Eukaryota</taxon>
        <taxon>Metazoa</taxon>
        <taxon>Ecdysozoa</taxon>
        <taxon>Arthropoda</taxon>
        <taxon>Hexapoda</taxon>
        <taxon>Insecta</taxon>
        <taxon>Pterygota</taxon>
        <taxon>Neoptera</taxon>
        <taxon>Endopterygota</taxon>
        <taxon>Lepidoptera</taxon>
        <taxon>Glossata</taxon>
        <taxon>Ditrysia</taxon>
        <taxon>Papilionoidea</taxon>
        <taxon>Nymphalidae</taxon>
        <taxon>Danainae</taxon>
        <taxon>Danaini</taxon>
        <taxon>Danaina</taxon>
        <taxon>Danaus</taxon>
        <taxon>Danaus</taxon>
    </lineage>
</organism>
<dbReference type="GO" id="GO:0032266">
    <property type="term" value="F:phosphatidylinositol-3-phosphate binding"/>
    <property type="evidence" value="ECO:0007669"/>
    <property type="project" value="TreeGrafter"/>
</dbReference>
<comment type="caution">
    <text evidence="1">The sequence shown here is derived from an EMBL/GenBank/DDBJ whole genome shotgun (WGS) entry which is preliminary data.</text>
</comment>
<dbReference type="SUPFAM" id="SSF57903">
    <property type="entry name" value="FYVE/PHD zinc finger"/>
    <property type="match status" value="1"/>
</dbReference>
<dbReference type="GO" id="GO:0046872">
    <property type="term" value="F:metal ion binding"/>
    <property type="evidence" value="ECO:0007669"/>
    <property type="project" value="InterPro"/>
</dbReference>
<dbReference type="Pfam" id="PF22586">
    <property type="entry name" value="ANCHR-like_BBOX"/>
    <property type="match status" value="1"/>
</dbReference>
<proteinExistence type="predicted"/>
<dbReference type="GO" id="GO:0009838">
    <property type="term" value="P:abscission"/>
    <property type="evidence" value="ECO:0007669"/>
    <property type="project" value="TreeGrafter"/>
</dbReference>
<dbReference type="STRING" id="278856.A0A212FKX2"/>
<dbReference type="OrthoDB" id="5407799at2759"/>
<dbReference type="EMBL" id="AGBW02007949">
    <property type="protein sequence ID" value="OWR54393.1"/>
    <property type="molecule type" value="Genomic_DNA"/>
</dbReference>
<evidence type="ECO:0000313" key="2">
    <source>
        <dbReference type="Proteomes" id="UP000007151"/>
    </source>
</evidence>
<dbReference type="PANTHER" id="PTHR46603">
    <property type="entry name" value="ABSCISSION/NOCUT CHECKPOINT REGULATOR"/>
    <property type="match status" value="1"/>
</dbReference>
<evidence type="ECO:0000313" key="1">
    <source>
        <dbReference type="EMBL" id="OWR54393.1"/>
    </source>
</evidence>
<dbReference type="PANTHER" id="PTHR46603:SF1">
    <property type="entry name" value="ABSCISSION_NOCUT CHECKPOINT REGULATOR"/>
    <property type="match status" value="1"/>
</dbReference>
<dbReference type="GO" id="GO:0032154">
    <property type="term" value="C:cleavage furrow"/>
    <property type="evidence" value="ECO:0007669"/>
    <property type="project" value="TreeGrafter"/>
</dbReference>
<dbReference type="GO" id="GO:0030496">
    <property type="term" value="C:midbody"/>
    <property type="evidence" value="ECO:0007669"/>
    <property type="project" value="TreeGrafter"/>
</dbReference>
<dbReference type="KEGG" id="dpl:KGM_202326"/>
<dbReference type="InterPro" id="IPR000306">
    <property type="entry name" value="Znf_FYVE"/>
</dbReference>
<dbReference type="InterPro" id="IPR017455">
    <property type="entry name" value="Znf_FYVE-rel"/>
</dbReference>
<accession>A0A212FKX2</accession>
<dbReference type="SUPFAM" id="SSF57845">
    <property type="entry name" value="B-box zinc-binding domain"/>
    <property type="match status" value="1"/>
</dbReference>
<keyword evidence="2" id="KW-1185">Reference proteome</keyword>
<gene>
    <name evidence="1" type="ORF">KGM_202326</name>
</gene>
<dbReference type="CDD" id="cd00065">
    <property type="entry name" value="FYVE_like_SF"/>
    <property type="match status" value="1"/>
</dbReference>
<sequence>MSCNSCSKSFSLLRQEKGCPGCGFSYCSKCLNNKIFLEKINSEAKVCNKCKNKKNSNESNKIVPPDAYYKRISALDEATSSGEPKNHIEQEIQDRLRKLKDHIDVQKPSSNAEIIERLQKLKGNIPVTSDSELQARLANIKGVPLSAVQSKPALPVQDTRTEQEQADDLLKRYMEETKMDKNYKDEFDHLVSDIERRLQNLKGPASKENVPQQSSKSIDDSEDEEERVKKILEKVKAETALEGNEISEPVLDELPFCEICNEDATMRCLGCKYLFCKRCYLEHRDDEDCNKYETYTAPKNSTY</sequence>